<feature type="chain" id="PRO_5038830903" description="Probable periplasmic serine endoprotease DegP-like" evidence="17">
    <location>
        <begin position="27"/>
        <end position="493"/>
    </location>
</feature>
<dbReference type="InterPro" id="IPR009003">
    <property type="entry name" value="Peptidase_S1_PA"/>
</dbReference>
<evidence type="ECO:0000256" key="12">
    <source>
        <dbReference type="ARBA" id="ARBA00023016"/>
    </source>
</evidence>
<feature type="region of interest" description="Disordered" evidence="16">
    <location>
        <begin position="383"/>
        <end position="404"/>
    </location>
</feature>
<dbReference type="Pfam" id="PF13365">
    <property type="entry name" value="Trypsin_2"/>
    <property type="match status" value="1"/>
</dbReference>
<evidence type="ECO:0000256" key="6">
    <source>
        <dbReference type="ARBA" id="ARBA00022670"/>
    </source>
</evidence>
<keyword evidence="6 19" id="KW-0645">Protease</keyword>
<dbReference type="GO" id="GO:0042597">
    <property type="term" value="C:periplasmic space"/>
    <property type="evidence" value="ECO:0007669"/>
    <property type="project" value="UniProtKB-SubCell"/>
</dbReference>
<evidence type="ECO:0000256" key="10">
    <source>
        <dbReference type="ARBA" id="ARBA00022801"/>
    </source>
</evidence>
<dbReference type="NCBIfam" id="TIGR02037">
    <property type="entry name" value="degP_htrA_DO"/>
    <property type="match status" value="1"/>
</dbReference>
<dbReference type="PANTHER" id="PTHR22939">
    <property type="entry name" value="SERINE PROTEASE FAMILY S1C HTRA-RELATED"/>
    <property type="match status" value="1"/>
</dbReference>
<dbReference type="RefSeq" id="WP_159991856.1">
    <property type="nucleotide sequence ID" value="NZ_CP047165.1"/>
</dbReference>
<organism evidence="19 20">
    <name type="scientific">Pelistega ratti</name>
    <dbReference type="NCBI Taxonomy" id="2652177"/>
    <lineage>
        <taxon>Bacteria</taxon>
        <taxon>Pseudomonadati</taxon>
        <taxon>Pseudomonadota</taxon>
        <taxon>Betaproteobacteria</taxon>
        <taxon>Burkholderiales</taxon>
        <taxon>Alcaligenaceae</taxon>
        <taxon>Pelistega</taxon>
    </lineage>
</organism>
<evidence type="ECO:0000256" key="9">
    <source>
        <dbReference type="ARBA" id="ARBA00022764"/>
    </source>
</evidence>
<dbReference type="Gene3D" id="2.30.42.60">
    <property type="match status" value="1"/>
</dbReference>
<protein>
    <recommendedName>
        <fullName evidence="5">Probable periplasmic serine endoprotease DegP-like</fullName>
        <ecNumber evidence="4">3.4.21.107</ecNumber>
    </recommendedName>
    <alternativeName>
        <fullName evidence="13">Protease Do</fullName>
    </alternativeName>
</protein>
<dbReference type="InterPro" id="IPR001940">
    <property type="entry name" value="Peptidase_S1C"/>
</dbReference>
<feature type="binding site" evidence="15">
    <location>
        <position position="135"/>
    </location>
    <ligand>
        <name>substrate</name>
    </ligand>
</feature>
<evidence type="ECO:0000313" key="19">
    <source>
        <dbReference type="EMBL" id="NEN75624.1"/>
    </source>
</evidence>
<keyword evidence="9" id="KW-0574">Periplasm</keyword>
<dbReference type="InterPro" id="IPR011782">
    <property type="entry name" value="Pept_S1C_Do"/>
</dbReference>
<accession>A0A6L9Y735</accession>
<dbReference type="SUPFAM" id="SSF50156">
    <property type="entry name" value="PDZ domain-like"/>
    <property type="match status" value="2"/>
</dbReference>
<keyword evidence="8" id="KW-0677">Repeat</keyword>
<keyword evidence="12" id="KW-0346">Stress response</keyword>
<evidence type="ECO:0000256" key="2">
    <source>
        <dbReference type="ARBA" id="ARBA00004418"/>
    </source>
</evidence>
<keyword evidence="11" id="KW-0720">Serine protease</keyword>
<evidence type="ECO:0000256" key="8">
    <source>
        <dbReference type="ARBA" id="ARBA00022737"/>
    </source>
</evidence>
<evidence type="ECO:0000313" key="20">
    <source>
        <dbReference type="Proteomes" id="UP000477651"/>
    </source>
</evidence>
<dbReference type="Gene3D" id="2.30.42.10">
    <property type="match status" value="1"/>
</dbReference>
<dbReference type="EMBL" id="JAAGYR010000007">
    <property type="protein sequence ID" value="NEN75624.1"/>
    <property type="molecule type" value="Genomic_DNA"/>
</dbReference>
<feature type="active site" description="Charge relay system" evidence="14">
    <location>
        <position position="165"/>
    </location>
</feature>
<evidence type="ECO:0000256" key="11">
    <source>
        <dbReference type="ARBA" id="ARBA00022825"/>
    </source>
</evidence>
<dbReference type="InterPro" id="IPR036034">
    <property type="entry name" value="PDZ_sf"/>
</dbReference>
<dbReference type="SUPFAM" id="SSF50494">
    <property type="entry name" value="Trypsin-like serine proteases"/>
    <property type="match status" value="1"/>
</dbReference>
<feature type="binding site" evidence="15">
    <location>
        <position position="165"/>
    </location>
    <ligand>
        <name>substrate</name>
    </ligand>
</feature>
<dbReference type="SMART" id="SM00228">
    <property type="entry name" value="PDZ"/>
    <property type="match status" value="2"/>
</dbReference>
<keyword evidence="10" id="KW-0378">Hydrolase</keyword>
<dbReference type="EC" id="3.4.21.107" evidence="4"/>
<dbReference type="Proteomes" id="UP000477651">
    <property type="component" value="Unassembled WGS sequence"/>
</dbReference>
<evidence type="ECO:0000256" key="16">
    <source>
        <dbReference type="SAM" id="MobiDB-lite"/>
    </source>
</evidence>
<comment type="subcellular location">
    <subcellularLocation>
        <location evidence="2">Periplasm</location>
    </subcellularLocation>
</comment>
<evidence type="ECO:0000256" key="7">
    <source>
        <dbReference type="ARBA" id="ARBA00022729"/>
    </source>
</evidence>
<evidence type="ECO:0000256" key="5">
    <source>
        <dbReference type="ARBA" id="ARBA00013958"/>
    </source>
</evidence>
<keyword evidence="7 17" id="KW-0732">Signal</keyword>
<dbReference type="AlphaFoldDB" id="A0A6L9Y735"/>
<comment type="catalytic activity">
    <reaction evidence="1">
        <text>Acts on substrates that are at least partially unfolded. The cleavage site P1 residue is normally between a pair of hydrophobic residues, such as Val-|-Val.</text>
        <dbReference type="EC" id="3.4.21.107"/>
    </reaction>
</comment>
<feature type="binding site" evidence="15">
    <location>
        <begin position="234"/>
        <end position="236"/>
    </location>
    <ligand>
        <name>substrate</name>
    </ligand>
</feature>
<dbReference type="Gene3D" id="2.40.10.120">
    <property type="match status" value="1"/>
</dbReference>
<sequence>MLIRQKVLSTAIALSLGVLPLNYAVADTTTNSLFPSSTQSSMGLPDFTSVVTSTEDSVVNIRTMSPVRSPMQSFEFGGPDDMFRFFFGPDFPIEPEFQFQQPKRRSKPNTERIEPSGVGSGFIISSDGYIITNQHVVDGASRVIVTLNNGKEYDAKVIGSDKRTDIALLKIDANNLKALPVGDSEQLKKGQWVLAIGSPYGLESTVTSGIVSAINRDTGDYLPFIQTDVAINPGNSGGPLIDLNGKVIGVNSQIYTRSGGFMGISFSIPINEAMKIVDQLKETGSVQRGRIGVVISEVKKEVADALGLKDTKGALVSNVEPNSPAEKSGIKSGDVIIGFNNQAINKWNDLPRLVGLNKPGTTTDIKIWRRGKVETLKITLDSTDPDTKVSASKGKSSPSDASKDRLGLTVEELTRDQKDELRISNGVLVTAVDGIAKEAGLLKDDVIMVVDNQDIVSIKQYQQIIKKLPNDKITAMLIRRNNMTQWITLTPKK</sequence>
<comment type="similarity">
    <text evidence="3">Belongs to the peptidase S1C family.</text>
</comment>
<evidence type="ECO:0000256" key="14">
    <source>
        <dbReference type="PIRSR" id="PIRSR611782-1"/>
    </source>
</evidence>
<dbReference type="PANTHER" id="PTHR22939:SF130">
    <property type="entry name" value="PERIPLASMIC SERINE ENDOPROTEASE DEGP-LIKE-RELATED"/>
    <property type="match status" value="1"/>
</dbReference>
<evidence type="ECO:0000256" key="13">
    <source>
        <dbReference type="ARBA" id="ARBA00032850"/>
    </source>
</evidence>
<feature type="domain" description="PDZ" evidence="18">
    <location>
        <begin position="276"/>
        <end position="344"/>
    </location>
</feature>
<feature type="active site" description="Charge relay system" evidence="14">
    <location>
        <position position="236"/>
    </location>
</feature>
<name>A0A6L9Y735_9BURK</name>
<evidence type="ECO:0000256" key="4">
    <source>
        <dbReference type="ARBA" id="ARBA00013035"/>
    </source>
</evidence>
<feature type="active site" description="Charge relay system" evidence="14">
    <location>
        <position position="135"/>
    </location>
</feature>
<comment type="caution">
    <text evidence="19">The sequence shown here is derived from an EMBL/GenBank/DDBJ whole genome shotgun (WGS) entry which is preliminary data.</text>
</comment>
<keyword evidence="20" id="KW-1185">Reference proteome</keyword>
<evidence type="ECO:0000256" key="15">
    <source>
        <dbReference type="PIRSR" id="PIRSR611782-2"/>
    </source>
</evidence>
<dbReference type="Pfam" id="PF13180">
    <property type="entry name" value="PDZ_2"/>
    <property type="match status" value="1"/>
</dbReference>
<dbReference type="GO" id="GO:0006508">
    <property type="term" value="P:proteolysis"/>
    <property type="evidence" value="ECO:0007669"/>
    <property type="project" value="UniProtKB-KW"/>
</dbReference>
<dbReference type="CDD" id="cd10839">
    <property type="entry name" value="cpPDZ1_DegP-like"/>
    <property type="match status" value="1"/>
</dbReference>
<dbReference type="GO" id="GO:0004252">
    <property type="term" value="F:serine-type endopeptidase activity"/>
    <property type="evidence" value="ECO:0007669"/>
    <property type="project" value="InterPro"/>
</dbReference>
<feature type="signal peptide" evidence="17">
    <location>
        <begin position="1"/>
        <end position="26"/>
    </location>
</feature>
<gene>
    <name evidence="19" type="ORF">F9B74_04680</name>
</gene>
<reference evidence="19 20" key="1">
    <citation type="submission" date="2020-02" db="EMBL/GenBank/DDBJ databases">
        <title>Pelistega sp. NLN82 were isolated from wild rodents of the Hainan Island.</title>
        <authorList>
            <person name="Niu N."/>
            <person name="Zhou J."/>
        </authorList>
    </citation>
    <scope>NUCLEOTIDE SEQUENCE [LARGE SCALE GENOMIC DNA]</scope>
    <source>
        <strain evidence="19 20">NLN82</strain>
    </source>
</reference>
<evidence type="ECO:0000259" key="18">
    <source>
        <dbReference type="PROSITE" id="PS50106"/>
    </source>
</evidence>
<evidence type="ECO:0000256" key="1">
    <source>
        <dbReference type="ARBA" id="ARBA00001772"/>
    </source>
</evidence>
<dbReference type="InterPro" id="IPR001478">
    <property type="entry name" value="PDZ"/>
</dbReference>
<dbReference type="PROSITE" id="PS50106">
    <property type="entry name" value="PDZ"/>
    <property type="match status" value="1"/>
</dbReference>
<proteinExistence type="inferred from homology"/>
<dbReference type="PRINTS" id="PR00834">
    <property type="entry name" value="PROTEASES2C"/>
</dbReference>
<evidence type="ECO:0000256" key="3">
    <source>
        <dbReference type="ARBA" id="ARBA00010541"/>
    </source>
</evidence>
<feature type="compositionally biased region" description="Polar residues" evidence="16">
    <location>
        <begin position="389"/>
        <end position="400"/>
    </location>
</feature>
<evidence type="ECO:0000256" key="17">
    <source>
        <dbReference type="SAM" id="SignalP"/>
    </source>
</evidence>